<protein>
    <submittedName>
        <fullName evidence="1">Uncharacterized protein</fullName>
    </submittedName>
</protein>
<dbReference type="Proteomes" id="UP000825935">
    <property type="component" value="Chromosome 20"/>
</dbReference>
<comment type="caution">
    <text evidence="1">The sequence shown here is derived from an EMBL/GenBank/DDBJ whole genome shotgun (WGS) entry which is preliminary data.</text>
</comment>
<reference evidence="1" key="1">
    <citation type="submission" date="2021-08" db="EMBL/GenBank/DDBJ databases">
        <title>WGS assembly of Ceratopteris richardii.</title>
        <authorList>
            <person name="Marchant D.B."/>
            <person name="Chen G."/>
            <person name="Jenkins J."/>
            <person name="Shu S."/>
            <person name="Leebens-Mack J."/>
            <person name="Grimwood J."/>
            <person name="Schmutz J."/>
            <person name="Soltis P."/>
            <person name="Soltis D."/>
            <person name="Chen Z.-H."/>
        </authorList>
    </citation>
    <scope>NUCLEOTIDE SEQUENCE</scope>
    <source>
        <strain evidence="1">Whitten #5841</strain>
        <tissue evidence="1">Leaf</tissue>
    </source>
</reference>
<evidence type="ECO:0000313" key="2">
    <source>
        <dbReference type="Proteomes" id="UP000825935"/>
    </source>
</evidence>
<keyword evidence="2" id="KW-1185">Reference proteome</keyword>
<organism evidence="1 2">
    <name type="scientific">Ceratopteris richardii</name>
    <name type="common">Triangle waterfern</name>
    <dbReference type="NCBI Taxonomy" id="49495"/>
    <lineage>
        <taxon>Eukaryota</taxon>
        <taxon>Viridiplantae</taxon>
        <taxon>Streptophyta</taxon>
        <taxon>Embryophyta</taxon>
        <taxon>Tracheophyta</taxon>
        <taxon>Polypodiopsida</taxon>
        <taxon>Polypodiidae</taxon>
        <taxon>Polypodiales</taxon>
        <taxon>Pteridineae</taxon>
        <taxon>Pteridaceae</taxon>
        <taxon>Parkerioideae</taxon>
        <taxon>Ceratopteris</taxon>
    </lineage>
</organism>
<sequence length="89" mass="10303">MRSLYSPLTRFPYASAHGAKVVLSFFSKTISKHEDPLAQKQSRGRIEKSHTLQGICWRWILNEAFVLESSSRSACYGLLNFHLLYLTRR</sequence>
<gene>
    <name evidence="1" type="ORF">KP509_20G048000</name>
</gene>
<accession>A0A8T2SIE5</accession>
<evidence type="ECO:0000313" key="1">
    <source>
        <dbReference type="EMBL" id="KAH7331724.1"/>
    </source>
</evidence>
<name>A0A8T2SIE5_CERRI</name>
<dbReference type="EMBL" id="CM035425">
    <property type="protein sequence ID" value="KAH7331724.1"/>
    <property type="molecule type" value="Genomic_DNA"/>
</dbReference>
<dbReference type="AlphaFoldDB" id="A0A8T2SIE5"/>
<proteinExistence type="predicted"/>